<protein>
    <submittedName>
        <fullName evidence="2">Uncharacterized protein</fullName>
    </submittedName>
</protein>
<dbReference type="AlphaFoldDB" id="A0A8A3NWP5"/>
<dbReference type="Proteomes" id="UP000672032">
    <property type="component" value="Chromosome 1"/>
</dbReference>
<gene>
    <name evidence="2" type="ORF">DSL72_003377</name>
</gene>
<evidence type="ECO:0000256" key="1">
    <source>
        <dbReference type="SAM" id="MobiDB-lite"/>
    </source>
</evidence>
<reference evidence="2" key="1">
    <citation type="submission" date="2020-10" db="EMBL/GenBank/DDBJ databases">
        <title>Genome Sequence of Monilinia vaccinii-corymbosi Sheds Light on Mummy Berry Disease Infection of Blueberry and Mating Type.</title>
        <authorList>
            <person name="Yow A.G."/>
            <person name="Zhang Y."/>
            <person name="Bansal K."/>
            <person name="Eacker S.M."/>
            <person name="Sullivan S."/>
            <person name="Liachko I."/>
            <person name="Cubeta M.A."/>
            <person name="Rollins J.A."/>
            <person name="Ashrafi H."/>
        </authorList>
    </citation>
    <scope>NUCLEOTIDE SEQUENCE</scope>
    <source>
        <strain evidence="2">RL-1</strain>
    </source>
</reference>
<proteinExistence type="predicted"/>
<organism evidence="2 3">
    <name type="scientific">Monilinia vaccinii-corymbosi</name>
    <dbReference type="NCBI Taxonomy" id="61207"/>
    <lineage>
        <taxon>Eukaryota</taxon>
        <taxon>Fungi</taxon>
        <taxon>Dikarya</taxon>
        <taxon>Ascomycota</taxon>
        <taxon>Pezizomycotina</taxon>
        <taxon>Leotiomycetes</taxon>
        <taxon>Helotiales</taxon>
        <taxon>Sclerotiniaceae</taxon>
        <taxon>Monilinia</taxon>
    </lineage>
</organism>
<sequence>MFSRLLSKLDRIVNPGRAEGSNSSGGTKKDTPPPRNIEARIQMTRLKLDRRLSGRIGERQQLLQQLKARENIYPSLRTTEGLNQGFLPRELDAEELEHEIELCRILREYWYEFDPYKQTPHSYSQGYEHYSKRALEEKRLAVRQTTQETQRSNEKEVENGELPSYPLPQNSSSTSRGHYIENEAEDDRPPPSYALSEKSASTSPCHQIANLIDQIKVEIQLLKQHLNEEYLNERCDDTKLQ</sequence>
<feature type="region of interest" description="Disordered" evidence="1">
    <location>
        <begin position="182"/>
        <end position="201"/>
    </location>
</feature>
<feature type="region of interest" description="Disordered" evidence="1">
    <location>
        <begin position="142"/>
        <end position="176"/>
    </location>
</feature>
<dbReference type="EMBL" id="CP063405">
    <property type="protein sequence ID" value="QSZ28872.1"/>
    <property type="molecule type" value="Genomic_DNA"/>
</dbReference>
<keyword evidence="3" id="KW-1185">Reference proteome</keyword>
<feature type="compositionally biased region" description="Polar residues" evidence="1">
    <location>
        <begin position="167"/>
        <end position="176"/>
    </location>
</feature>
<feature type="region of interest" description="Disordered" evidence="1">
    <location>
        <begin position="13"/>
        <end position="36"/>
    </location>
</feature>
<accession>A0A8A3NWP5</accession>
<name>A0A8A3NWP5_9HELO</name>
<evidence type="ECO:0000313" key="3">
    <source>
        <dbReference type="Proteomes" id="UP000672032"/>
    </source>
</evidence>
<evidence type="ECO:0000313" key="2">
    <source>
        <dbReference type="EMBL" id="QSZ28872.1"/>
    </source>
</evidence>